<keyword evidence="2" id="KW-1185">Reference proteome</keyword>
<proteinExistence type="predicted"/>
<comment type="caution">
    <text evidence="1">The sequence shown here is derived from an EMBL/GenBank/DDBJ whole genome shotgun (WGS) entry which is preliminary data.</text>
</comment>
<accession>D4D4Y6</accession>
<dbReference type="KEGG" id="tve:TRV_02154"/>
<dbReference type="HOGENOM" id="CLU_2943489_0_0_1"/>
<organism evidence="1 2">
    <name type="scientific">Trichophyton verrucosum (strain HKI 0517)</name>
    <dbReference type="NCBI Taxonomy" id="663202"/>
    <lineage>
        <taxon>Eukaryota</taxon>
        <taxon>Fungi</taxon>
        <taxon>Dikarya</taxon>
        <taxon>Ascomycota</taxon>
        <taxon>Pezizomycotina</taxon>
        <taxon>Eurotiomycetes</taxon>
        <taxon>Eurotiomycetidae</taxon>
        <taxon>Onygenales</taxon>
        <taxon>Arthrodermataceae</taxon>
        <taxon>Trichophyton</taxon>
    </lineage>
</organism>
<dbReference type="GeneID" id="9582252"/>
<reference evidence="2" key="1">
    <citation type="journal article" date="2011" name="Genome Biol.">
        <title>Comparative and functional genomics provide insights into the pathogenicity of dermatophytic fungi.</title>
        <authorList>
            <person name="Burmester A."/>
            <person name="Shelest E."/>
            <person name="Gloeckner G."/>
            <person name="Heddergott C."/>
            <person name="Schindler S."/>
            <person name="Staib P."/>
            <person name="Heidel A."/>
            <person name="Felder M."/>
            <person name="Petzold A."/>
            <person name="Szafranski K."/>
            <person name="Feuermann M."/>
            <person name="Pedruzzi I."/>
            <person name="Priebe S."/>
            <person name="Groth M."/>
            <person name="Winkler R."/>
            <person name="Li W."/>
            <person name="Kniemeyer O."/>
            <person name="Schroeckh V."/>
            <person name="Hertweck C."/>
            <person name="Hube B."/>
            <person name="White T.C."/>
            <person name="Platzer M."/>
            <person name="Guthke R."/>
            <person name="Heitman J."/>
            <person name="Woestemeyer J."/>
            <person name="Zipfel P.F."/>
            <person name="Monod M."/>
            <person name="Brakhage A.A."/>
        </authorList>
    </citation>
    <scope>NUCLEOTIDE SEQUENCE [LARGE SCALE GENOMIC DNA]</scope>
    <source>
        <strain evidence="2">HKI 0517</strain>
    </source>
</reference>
<dbReference type="AlphaFoldDB" id="D4D4Y6"/>
<protein>
    <submittedName>
        <fullName evidence="1">Uncharacterized protein</fullName>
    </submittedName>
</protein>
<evidence type="ECO:0000313" key="1">
    <source>
        <dbReference type="EMBL" id="EFE43084.1"/>
    </source>
</evidence>
<gene>
    <name evidence="1" type="ORF">TRV_02154</name>
</gene>
<dbReference type="Proteomes" id="UP000008383">
    <property type="component" value="Unassembled WGS sequence"/>
</dbReference>
<dbReference type="EMBL" id="ACYE01000115">
    <property type="protein sequence ID" value="EFE43084.1"/>
    <property type="molecule type" value="Genomic_DNA"/>
</dbReference>
<evidence type="ECO:0000313" key="2">
    <source>
        <dbReference type="Proteomes" id="UP000008383"/>
    </source>
</evidence>
<dbReference type="RefSeq" id="XP_003023702.1">
    <property type="nucleotide sequence ID" value="XM_003023656.1"/>
</dbReference>
<sequence>MILVFNASLAVFIVKRATIWRYRKGVENAMELLTEDERDWGNRTEEEADVSICVISSFHD</sequence>
<name>D4D4Y6_TRIVH</name>